<gene>
    <name evidence="1" type="ORF">LCGC14_0376520</name>
</gene>
<name>A0A0F9VQQ1_9ZZZZ</name>
<organism evidence="1">
    <name type="scientific">marine sediment metagenome</name>
    <dbReference type="NCBI Taxonomy" id="412755"/>
    <lineage>
        <taxon>unclassified sequences</taxon>
        <taxon>metagenomes</taxon>
        <taxon>ecological metagenomes</taxon>
    </lineage>
</organism>
<dbReference type="EMBL" id="LAZR01000303">
    <property type="protein sequence ID" value="KKN75776.1"/>
    <property type="molecule type" value="Genomic_DNA"/>
</dbReference>
<evidence type="ECO:0008006" key="2">
    <source>
        <dbReference type="Google" id="ProtNLM"/>
    </source>
</evidence>
<reference evidence="1" key="1">
    <citation type="journal article" date="2015" name="Nature">
        <title>Complex archaea that bridge the gap between prokaryotes and eukaryotes.</title>
        <authorList>
            <person name="Spang A."/>
            <person name="Saw J.H."/>
            <person name="Jorgensen S.L."/>
            <person name="Zaremba-Niedzwiedzka K."/>
            <person name="Martijn J."/>
            <person name="Lind A.E."/>
            <person name="van Eijk R."/>
            <person name="Schleper C."/>
            <person name="Guy L."/>
            <person name="Ettema T.J."/>
        </authorList>
    </citation>
    <scope>NUCLEOTIDE SEQUENCE</scope>
</reference>
<proteinExistence type="predicted"/>
<protein>
    <recommendedName>
        <fullName evidence="2">C2H2-type domain-containing protein</fullName>
    </recommendedName>
</protein>
<dbReference type="AlphaFoldDB" id="A0A0F9VQQ1"/>
<comment type="caution">
    <text evidence="1">The sequence shown here is derived from an EMBL/GenBank/DDBJ whole genome shotgun (WGS) entry which is preliminary data.</text>
</comment>
<accession>A0A0F9VQQ1</accession>
<sequence>MLETIELTETFTKVSCGECGGVYALTQRYLKEKREHGGYWTCPYCKCTWGYNKELSELAQTKERLEREQYYLANERSRHDQTRASLRGHKAAKTRLKNRIANGVCPCCNRHFTNLNRHMTTMHPDFSEVTK</sequence>
<evidence type="ECO:0000313" key="1">
    <source>
        <dbReference type="EMBL" id="KKN75776.1"/>
    </source>
</evidence>